<reference evidence="2" key="1">
    <citation type="submission" date="2016-12" db="EMBL/GenBank/DDBJ databases">
        <title>Discovery of methanogenic haloarchaea.</title>
        <authorList>
            <person name="Sorokin D.Y."/>
            <person name="Makarova K.S."/>
            <person name="Abbas B."/>
            <person name="Ferrer M."/>
            <person name="Golyshin P.N."/>
        </authorList>
    </citation>
    <scope>NUCLEOTIDE SEQUENCE [LARGE SCALE GENOMIC DNA]</scope>
    <source>
        <strain evidence="2">HMET1</strain>
    </source>
</reference>
<name>A0A1Q6DWU4_METT1</name>
<keyword evidence="1" id="KW-0812">Transmembrane</keyword>
<evidence type="ECO:0000313" key="2">
    <source>
        <dbReference type="EMBL" id="OKY78840.1"/>
    </source>
</evidence>
<dbReference type="InParanoid" id="A0A1Q6DWU4"/>
<evidence type="ECO:0000313" key="3">
    <source>
        <dbReference type="Proteomes" id="UP000185744"/>
    </source>
</evidence>
<protein>
    <submittedName>
        <fullName evidence="2">Uncharacterized protein</fullName>
    </submittedName>
</protein>
<keyword evidence="1" id="KW-0472">Membrane</keyword>
<organism evidence="2 3">
    <name type="scientific">Methanohalarchaeum thermophilum</name>
    <dbReference type="NCBI Taxonomy" id="1903181"/>
    <lineage>
        <taxon>Archaea</taxon>
        <taxon>Methanobacteriati</taxon>
        <taxon>Methanobacteriota</taxon>
        <taxon>Methanonatronarchaeia</taxon>
        <taxon>Methanonatronarchaeales</taxon>
        <taxon>Methanonatronarchaeaceae</taxon>
        <taxon>Candidatus Methanohalarchaeum</taxon>
    </lineage>
</organism>
<gene>
    <name evidence="2" type="ORF">BTN85_1343</name>
</gene>
<comment type="caution">
    <text evidence="2">The sequence shown here is derived from an EMBL/GenBank/DDBJ whole genome shotgun (WGS) entry which is preliminary data.</text>
</comment>
<accession>A0A1Q6DWU4</accession>
<keyword evidence="1" id="KW-1133">Transmembrane helix</keyword>
<evidence type="ECO:0000256" key="1">
    <source>
        <dbReference type="SAM" id="Phobius"/>
    </source>
</evidence>
<proteinExistence type="predicted"/>
<dbReference type="EMBL" id="MSDW01000001">
    <property type="protein sequence ID" value="OKY78840.1"/>
    <property type="molecule type" value="Genomic_DNA"/>
</dbReference>
<feature type="transmembrane region" description="Helical" evidence="1">
    <location>
        <begin position="71"/>
        <end position="91"/>
    </location>
</feature>
<dbReference type="Proteomes" id="UP000185744">
    <property type="component" value="Unassembled WGS sequence"/>
</dbReference>
<sequence>MFFRALVLVFSVENIFLEKYTFSFPSWFLGVSWGFLVVGWVCLFYLKVVLCFLGCFGCVKGFEALYCIRCVLGGFEAFWGRVLVVWCRSYWEEDMWGLF</sequence>
<dbReference type="AlphaFoldDB" id="A0A1Q6DWU4"/>
<feature type="transmembrane region" description="Helical" evidence="1">
    <location>
        <begin position="33"/>
        <end position="59"/>
    </location>
</feature>
<keyword evidence="3" id="KW-1185">Reference proteome</keyword>